<feature type="domain" description="N-acetyltransferase" evidence="3">
    <location>
        <begin position="1"/>
        <end position="169"/>
    </location>
</feature>
<accession>A0A2T4SX94</accession>
<dbReference type="Proteomes" id="UP000283576">
    <property type="component" value="Unassembled WGS sequence"/>
</dbReference>
<dbReference type="InterPro" id="IPR000182">
    <property type="entry name" value="GNAT_dom"/>
</dbReference>
<evidence type="ECO:0000256" key="2">
    <source>
        <dbReference type="ARBA" id="ARBA00023315"/>
    </source>
</evidence>
<name>A0A2T4SX94_STAGA</name>
<dbReference type="PANTHER" id="PTHR43420:SF47">
    <property type="entry name" value="N-ACETYLTRANSFERASE DOMAIN-CONTAINING PROTEIN"/>
    <property type="match status" value="1"/>
</dbReference>
<dbReference type="PANTHER" id="PTHR43420">
    <property type="entry name" value="ACETYLTRANSFERASE"/>
    <property type="match status" value="1"/>
</dbReference>
<dbReference type="InterPro" id="IPR050680">
    <property type="entry name" value="YpeA/RimI_acetyltransf"/>
</dbReference>
<keyword evidence="1 4" id="KW-0808">Transferase</keyword>
<keyword evidence="2" id="KW-0012">Acyltransferase</keyword>
<sequence>MIQACTKADIDTLKDLSIQTFDETFRSQNKPENIDQYLANAFTTAKLLSEIEHPHSYFYVIYYHQQLAGYLKVNILDAQTEQYPGNNLEIERIYIAKDYQKFGLGKQLFEHALTVATENNCNRIWLGVWEKNDNAIQFYERLGFTKIDEHAFYMGDERQIDYIMSRPIKED</sequence>
<proteinExistence type="predicted"/>
<organism evidence="4 5">
    <name type="scientific">Staphylococcus gallinarum</name>
    <dbReference type="NCBI Taxonomy" id="1293"/>
    <lineage>
        <taxon>Bacteria</taxon>
        <taxon>Bacillati</taxon>
        <taxon>Bacillota</taxon>
        <taxon>Bacilli</taxon>
        <taxon>Bacillales</taxon>
        <taxon>Staphylococcaceae</taxon>
        <taxon>Staphylococcus</taxon>
    </lineage>
</organism>
<reference evidence="4 5" key="1">
    <citation type="journal article" date="2016" name="Front. Microbiol.">
        <title>Comprehensive Phylogenetic Analysis of Bovine Non-aureus Staphylococci Species Based on Whole-Genome Sequencing.</title>
        <authorList>
            <person name="Naushad S."/>
            <person name="Barkema H.W."/>
            <person name="Luby C."/>
            <person name="Condas L.A."/>
            <person name="Nobrega D.B."/>
            <person name="Carson D.A."/>
            <person name="De Buck J."/>
        </authorList>
    </citation>
    <scope>NUCLEOTIDE SEQUENCE [LARGE SCALE GENOMIC DNA]</scope>
    <source>
        <strain evidence="4 5">SNUC 1388</strain>
    </source>
</reference>
<dbReference type="EMBL" id="QXRZ01000003">
    <property type="protein sequence ID" value="RIL43247.1"/>
    <property type="molecule type" value="Genomic_DNA"/>
</dbReference>
<evidence type="ECO:0000313" key="4">
    <source>
        <dbReference type="EMBL" id="RIL43247.1"/>
    </source>
</evidence>
<dbReference type="Pfam" id="PF00583">
    <property type="entry name" value="Acetyltransf_1"/>
    <property type="match status" value="1"/>
</dbReference>
<dbReference type="SUPFAM" id="SSF55729">
    <property type="entry name" value="Acyl-CoA N-acyltransferases (Nat)"/>
    <property type="match status" value="1"/>
</dbReference>
<dbReference type="Gene3D" id="3.40.630.30">
    <property type="match status" value="1"/>
</dbReference>
<dbReference type="InterPro" id="IPR016181">
    <property type="entry name" value="Acyl_CoA_acyltransferase"/>
</dbReference>
<comment type="caution">
    <text evidence="4">The sequence shown here is derived from an EMBL/GenBank/DDBJ whole genome shotgun (WGS) entry which is preliminary data.</text>
</comment>
<evidence type="ECO:0000256" key="1">
    <source>
        <dbReference type="ARBA" id="ARBA00022679"/>
    </source>
</evidence>
<protein>
    <submittedName>
        <fullName evidence="4">GNAT family N-acetyltransferase</fullName>
    </submittedName>
</protein>
<gene>
    <name evidence="4" type="ORF">BUZ01_06425</name>
</gene>
<evidence type="ECO:0000259" key="3">
    <source>
        <dbReference type="PROSITE" id="PS51186"/>
    </source>
</evidence>
<dbReference type="PROSITE" id="PS51186">
    <property type="entry name" value="GNAT"/>
    <property type="match status" value="1"/>
</dbReference>
<dbReference type="AlphaFoldDB" id="A0A2T4SX94"/>
<evidence type="ECO:0000313" key="5">
    <source>
        <dbReference type="Proteomes" id="UP000283576"/>
    </source>
</evidence>
<dbReference type="RefSeq" id="WP_107526548.1">
    <property type="nucleotide sequence ID" value="NZ_JAIBNU010000002.1"/>
</dbReference>
<dbReference type="CDD" id="cd04301">
    <property type="entry name" value="NAT_SF"/>
    <property type="match status" value="1"/>
</dbReference>
<dbReference type="GO" id="GO:0016747">
    <property type="term" value="F:acyltransferase activity, transferring groups other than amino-acyl groups"/>
    <property type="evidence" value="ECO:0007669"/>
    <property type="project" value="InterPro"/>
</dbReference>